<comment type="subcellular location">
    <subcellularLocation>
        <location evidence="1">Nucleus</location>
    </subcellularLocation>
</comment>
<evidence type="ECO:0000313" key="7">
    <source>
        <dbReference type="EMBL" id="KAG2181023.1"/>
    </source>
</evidence>
<comment type="caution">
    <text evidence="7">The sequence shown here is derived from an EMBL/GenBank/DDBJ whole genome shotgun (WGS) entry which is preliminary data.</text>
</comment>
<gene>
    <name evidence="7" type="ORF">INT43_008605</name>
</gene>
<dbReference type="GO" id="GO:0005634">
    <property type="term" value="C:nucleus"/>
    <property type="evidence" value="ECO:0007669"/>
    <property type="project" value="UniProtKB-SubCell"/>
</dbReference>
<evidence type="ECO:0000256" key="4">
    <source>
        <dbReference type="ARBA" id="ARBA00023163"/>
    </source>
</evidence>
<dbReference type="PANTHER" id="PTHR47338:SF5">
    <property type="entry name" value="ZN(II)2CYS6 TRANSCRIPTION FACTOR (EUROFUNG)"/>
    <property type="match status" value="1"/>
</dbReference>
<dbReference type="PANTHER" id="PTHR47338">
    <property type="entry name" value="ZN(II)2CYS6 TRANSCRIPTION FACTOR (EUROFUNG)-RELATED"/>
    <property type="match status" value="1"/>
</dbReference>
<organism evidence="7 8">
    <name type="scientific">Mortierella isabellina</name>
    <name type="common">Filamentous fungus</name>
    <name type="synonym">Umbelopsis isabellina</name>
    <dbReference type="NCBI Taxonomy" id="91625"/>
    <lineage>
        <taxon>Eukaryota</taxon>
        <taxon>Fungi</taxon>
        <taxon>Fungi incertae sedis</taxon>
        <taxon>Mucoromycota</taxon>
        <taxon>Mucoromycotina</taxon>
        <taxon>Umbelopsidomycetes</taxon>
        <taxon>Umbelopsidales</taxon>
        <taxon>Umbelopsidaceae</taxon>
        <taxon>Umbelopsis</taxon>
    </lineage>
</organism>
<dbReference type="EMBL" id="JAEPQZ010000005">
    <property type="protein sequence ID" value="KAG2181023.1"/>
    <property type="molecule type" value="Genomic_DNA"/>
</dbReference>
<proteinExistence type="predicted"/>
<feature type="compositionally biased region" description="Polar residues" evidence="6">
    <location>
        <begin position="78"/>
        <end position="92"/>
    </location>
</feature>
<keyword evidence="2" id="KW-0479">Metal-binding</keyword>
<evidence type="ECO:0000256" key="3">
    <source>
        <dbReference type="ARBA" id="ARBA00023015"/>
    </source>
</evidence>
<keyword evidence="3" id="KW-0805">Transcription regulation</keyword>
<feature type="compositionally biased region" description="Polar residues" evidence="6">
    <location>
        <begin position="7"/>
        <end position="25"/>
    </location>
</feature>
<feature type="compositionally biased region" description="Acidic residues" evidence="6">
    <location>
        <begin position="98"/>
        <end position="109"/>
    </location>
</feature>
<feature type="compositionally biased region" description="Basic and acidic residues" evidence="6">
    <location>
        <begin position="729"/>
        <end position="749"/>
    </location>
</feature>
<feature type="region of interest" description="Disordered" evidence="6">
    <location>
        <begin position="705"/>
        <end position="758"/>
    </location>
</feature>
<dbReference type="AlphaFoldDB" id="A0A8H7PVJ7"/>
<keyword evidence="4" id="KW-0804">Transcription</keyword>
<keyword evidence="5" id="KW-0539">Nucleus</keyword>
<reference evidence="7" key="1">
    <citation type="submission" date="2020-12" db="EMBL/GenBank/DDBJ databases">
        <title>Metabolic potential, ecology and presence of endohyphal bacteria is reflected in genomic diversity of Mucoromycotina.</title>
        <authorList>
            <person name="Muszewska A."/>
            <person name="Okrasinska A."/>
            <person name="Steczkiewicz K."/>
            <person name="Drgas O."/>
            <person name="Orlowska M."/>
            <person name="Perlinska-Lenart U."/>
            <person name="Aleksandrzak-Piekarczyk T."/>
            <person name="Szatraj K."/>
            <person name="Zielenkiewicz U."/>
            <person name="Pilsyk S."/>
            <person name="Malc E."/>
            <person name="Mieczkowski P."/>
            <person name="Kruszewska J.S."/>
            <person name="Biernat P."/>
            <person name="Pawlowska J."/>
        </authorList>
    </citation>
    <scope>NUCLEOTIDE SEQUENCE</scope>
    <source>
        <strain evidence="7">WA0000067209</strain>
    </source>
</reference>
<dbReference type="GO" id="GO:0000981">
    <property type="term" value="F:DNA-binding transcription factor activity, RNA polymerase II-specific"/>
    <property type="evidence" value="ECO:0007669"/>
    <property type="project" value="InterPro"/>
</dbReference>
<evidence type="ECO:0000256" key="5">
    <source>
        <dbReference type="ARBA" id="ARBA00023242"/>
    </source>
</evidence>
<evidence type="ECO:0000256" key="1">
    <source>
        <dbReference type="ARBA" id="ARBA00004123"/>
    </source>
</evidence>
<feature type="region of interest" description="Disordered" evidence="6">
    <location>
        <begin position="67"/>
        <end position="109"/>
    </location>
</feature>
<keyword evidence="8" id="KW-1185">Reference proteome</keyword>
<evidence type="ECO:0000256" key="2">
    <source>
        <dbReference type="ARBA" id="ARBA00022723"/>
    </source>
</evidence>
<evidence type="ECO:0000256" key="6">
    <source>
        <dbReference type="SAM" id="MobiDB-lite"/>
    </source>
</evidence>
<dbReference type="InterPro" id="IPR050815">
    <property type="entry name" value="TF_fung"/>
</dbReference>
<name>A0A8H7PVJ7_MORIS</name>
<protein>
    <recommendedName>
        <fullName evidence="9">Transcription factor domain-containing protein</fullName>
    </recommendedName>
</protein>
<dbReference type="Proteomes" id="UP000654370">
    <property type="component" value="Unassembled WGS sequence"/>
</dbReference>
<feature type="region of interest" description="Disordered" evidence="6">
    <location>
        <begin position="1"/>
        <end position="47"/>
    </location>
</feature>
<sequence length="758" mass="85181">MLAVPSTADNSASDLNSPKPTQSSGSHHHQQRNNSNQGHPDGGKNVDSFINEALDIFNKVGVASKMSLPHTSTSSTSDKGGTSFPETETADLNSDFKENEDDEEDDDPDAVTWKLKLSPSMMILDTNILTVSGLQKVLEQLKINVHPQAQYETVQSARINRSLVSPLPKRKAIMSAINSIYPPRQNADPSTLAFFQKLISSKLTNDCVDEFFSCYNEPLWFVNQSIFMSSYTSTNIADWTPEQDSTIDIVLQAAVCSMTVGHLLLVHQKLPSHGAVGLIESYYTRARDILEDHFDTIDLRIVTALLMLSQQSHAICGERLHSPLEQNALLILAVKMSQELGLFQIDRRKDILPDREQELEQGRRMAWVVLCMEFASSHNSTQPVGHIDLRFWKVDYPKHIPIESINTKPSVEFLAQYSKLIVIYKTGYQNTLRMLDQRPLDFSSIKSMAQRHRTKKLDEAAEYMELDVEQAIYGDLHQTMTSISHQRKRGLYCLKLYLTLESMALDYHISVLSISTSKDIQADDTHTDIGQSNADDQLRKSMSSAQIVNGSPMNSQMSPKPSSEVGTVSPELESYIMISIARAATTIMGLLELLLVIDPTTCHHEPFHWLLFLTEACHHLQSHSTDDELLLLCNMNANRAQNHLERMPLYHAGESAHVELMKRLRSRLGIKSQTSNAIPLVSEANLLRASAKDLMQRLEQRPEMIVDSQAAWSPPRPSSIPRHSTQTSDGDHQVKLEQYDEKITPHDDGYSSESSYED</sequence>
<dbReference type="OrthoDB" id="2283488at2759"/>
<evidence type="ECO:0008006" key="9">
    <source>
        <dbReference type="Google" id="ProtNLM"/>
    </source>
</evidence>
<dbReference type="CDD" id="cd12148">
    <property type="entry name" value="fungal_TF_MHR"/>
    <property type="match status" value="1"/>
</dbReference>
<dbReference type="GO" id="GO:0046872">
    <property type="term" value="F:metal ion binding"/>
    <property type="evidence" value="ECO:0007669"/>
    <property type="project" value="UniProtKB-KW"/>
</dbReference>
<evidence type="ECO:0000313" key="8">
    <source>
        <dbReference type="Proteomes" id="UP000654370"/>
    </source>
</evidence>
<accession>A0A8H7PVJ7</accession>